<evidence type="ECO:0000313" key="2">
    <source>
        <dbReference type="EMBL" id="GAA0565716.1"/>
    </source>
</evidence>
<dbReference type="EMBL" id="BAAADD010000003">
    <property type="protein sequence ID" value="GAA0565716.1"/>
    <property type="molecule type" value="Genomic_DNA"/>
</dbReference>
<gene>
    <name evidence="2" type="ORF">GCM10008942_12580</name>
</gene>
<sequence length="91" mass="10328">MANTFLPFTAKRGFDLSFHALPLNTRCEFIRISRRLGASKEEKLATRQTEGRTGRTRARKHACGEPAVFVMPDHTLRHRRIAVPPAELSAR</sequence>
<name>A0ABP3PGG5_9PROT</name>
<protein>
    <submittedName>
        <fullName evidence="2">Uncharacterized protein</fullName>
    </submittedName>
</protein>
<accession>A0ABP3PGG5</accession>
<reference evidence="3" key="1">
    <citation type="journal article" date="2019" name="Int. J. Syst. Evol. Microbiol.">
        <title>The Global Catalogue of Microorganisms (GCM) 10K type strain sequencing project: providing services to taxonomists for standard genome sequencing and annotation.</title>
        <authorList>
            <consortium name="The Broad Institute Genomics Platform"/>
            <consortium name="The Broad Institute Genome Sequencing Center for Infectious Disease"/>
            <person name="Wu L."/>
            <person name="Ma J."/>
        </authorList>
    </citation>
    <scope>NUCLEOTIDE SEQUENCE [LARGE SCALE GENOMIC DNA]</scope>
    <source>
        <strain evidence="3">JCM 15089</strain>
    </source>
</reference>
<dbReference type="Proteomes" id="UP001499951">
    <property type="component" value="Unassembled WGS sequence"/>
</dbReference>
<keyword evidence="3" id="KW-1185">Reference proteome</keyword>
<evidence type="ECO:0000313" key="3">
    <source>
        <dbReference type="Proteomes" id="UP001499951"/>
    </source>
</evidence>
<feature type="compositionally biased region" description="Basic and acidic residues" evidence="1">
    <location>
        <begin position="40"/>
        <end position="53"/>
    </location>
</feature>
<organism evidence="2 3">
    <name type="scientific">Rhizomicrobium electricum</name>
    <dbReference type="NCBI Taxonomy" id="480070"/>
    <lineage>
        <taxon>Bacteria</taxon>
        <taxon>Pseudomonadati</taxon>
        <taxon>Pseudomonadota</taxon>
        <taxon>Alphaproteobacteria</taxon>
        <taxon>Micropepsales</taxon>
        <taxon>Micropepsaceae</taxon>
        <taxon>Rhizomicrobium</taxon>
    </lineage>
</organism>
<proteinExistence type="predicted"/>
<comment type="caution">
    <text evidence="2">The sequence shown here is derived from an EMBL/GenBank/DDBJ whole genome shotgun (WGS) entry which is preliminary data.</text>
</comment>
<evidence type="ECO:0000256" key="1">
    <source>
        <dbReference type="SAM" id="MobiDB-lite"/>
    </source>
</evidence>
<feature type="region of interest" description="Disordered" evidence="1">
    <location>
        <begin position="40"/>
        <end position="61"/>
    </location>
</feature>